<evidence type="ECO:0000256" key="2">
    <source>
        <dbReference type="ARBA" id="ARBA00023295"/>
    </source>
</evidence>
<dbReference type="InterPro" id="IPR017853">
    <property type="entry name" value="GH"/>
</dbReference>
<dbReference type="AlphaFoldDB" id="A0A1X7N5C4"/>
<dbReference type="Pfam" id="PF00128">
    <property type="entry name" value="Alpha-amylase"/>
    <property type="match status" value="1"/>
</dbReference>
<evidence type="ECO:0000259" key="3">
    <source>
        <dbReference type="SMART" id="SM00642"/>
    </source>
</evidence>
<dbReference type="PANTHER" id="PTHR10357">
    <property type="entry name" value="ALPHA-AMYLASE FAMILY MEMBER"/>
    <property type="match status" value="1"/>
</dbReference>
<gene>
    <name evidence="4" type="ORF">SAMN04488700_1422</name>
</gene>
<keyword evidence="5" id="KW-1185">Reference proteome</keyword>
<keyword evidence="2 4" id="KW-0326">Glycosidase</keyword>
<dbReference type="SMART" id="SM00642">
    <property type="entry name" value="Aamy"/>
    <property type="match status" value="1"/>
</dbReference>
<dbReference type="Gene3D" id="3.90.400.10">
    <property type="entry name" value="Oligo-1,6-glucosidase, Domain 2"/>
    <property type="match status" value="1"/>
</dbReference>
<dbReference type="PANTHER" id="PTHR10357:SF210">
    <property type="entry name" value="MALTODEXTRIN GLUCOSIDASE"/>
    <property type="match status" value="1"/>
</dbReference>
<evidence type="ECO:0000256" key="1">
    <source>
        <dbReference type="ARBA" id="ARBA00022801"/>
    </source>
</evidence>
<evidence type="ECO:0000313" key="5">
    <source>
        <dbReference type="Proteomes" id="UP000193435"/>
    </source>
</evidence>
<dbReference type="Gene3D" id="3.20.20.80">
    <property type="entry name" value="Glycosidases"/>
    <property type="match status" value="1"/>
</dbReference>
<dbReference type="SUPFAM" id="SSF51445">
    <property type="entry name" value="(Trans)glycosidases"/>
    <property type="match status" value="1"/>
</dbReference>
<dbReference type="CDD" id="cd11338">
    <property type="entry name" value="AmyAc_CMD"/>
    <property type="match status" value="1"/>
</dbReference>
<dbReference type="RefSeq" id="WP_234987865.1">
    <property type="nucleotide sequence ID" value="NZ_FOAH01000004.1"/>
</dbReference>
<sequence>MEKITYHSWKEEYKSPFGAVKIGSDIQFQLDCQLDGIETIYLIIHKDFGESFQIEMTPINQIRFKTVFTTSNGSGLYFYHFKIEYQENSHVRTIYYGNNQCNLGGKGIVYYEKEDIKQYQLTSYLFDDPAPGWYQNGVAYQLFVDRFYNGNENGEIKECKKNSFIYATQEDLPLYIKNEAGEIIRWEFFGGNLLGIIKKLPYLVELGITILYLNPIFEARSNHKYDTADFMKIDPMFGDEAQFRELIAQSEKVGIKIILDGVFNHVGADSRYFNQFDTYPSLGAYQSLESPYKDWFIFNHFPTDFRSWWGIKDLPTLNKENKKVKEFIYANDESVIQYWSKMGIGGWRIDVADELSDDFLLGIRRGMDKSAADLVLIGEVWEDATNKIAYGERRHYLEGGIMHGVMNYPFRDIIIRLLDNLTTTQEAVFMCMNLKENYPPEALKNNLNNIGSHDTTRIFTALQSNSEKVKQALVLLFVLPGVPCIYYGDEVGVEGGMDPDNRRQYPWGNENKDTQSVVKQLIALRKNQKALVEGSFYSFSTHYLFMVLRYLSDEEYVLVLINSTEKEQEFKPKDILSDHHFDYKSFFKRQAIENQIISAQGIKIVKSSQY</sequence>
<dbReference type="GO" id="GO:0016798">
    <property type="term" value="F:hydrolase activity, acting on glycosyl bonds"/>
    <property type="evidence" value="ECO:0007669"/>
    <property type="project" value="UniProtKB-KW"/>
</dbReference>
<dbReference type="InterPro" id="IPR006047">
    <property type="entry name" value="GH13_cat_dom"/>
</dbReference>
<dbReference type="Proteomes" id="UP000193435">
    <property type="component" value="Unassembled WGS sequence"/>
</dbReference>
<dbReference type="GO" id="GO:0005975">
    <property type="term" value="P:carbohydrate metabolic process"/>
    <property type="evidence" value="ECO:0007669"/>
    <property type="project" value="InterPro"/>
</dbReference>
<dbReference type="InterPro" id="IPR045857">
    <property type="entry name" value="O16G_dom_2"/>
</dbReference>
<protein>
    <submittedName>
        <fullName evidence="4">Glycosidase</fullName>
    </submittedName>
</protein>
<keyword evidence="1" id="KW-0378">Hydrolase</keyword>
<name>A0A1X7N5C4_9LACT</name>
<feature type="domain" description="Glycosyl hydrolase family 13 catalytic" evidence="3">
    <location>
        <begin position="141"/>
        <end position="525"/>
    </location>
</feature>
<accession>A0A1X7N5C4</accession>
<dbReference type="EMBL" id="FXBJ01000002">
    <property type="protein sequence ID" value="SMH32563.1"/>
    <property type="molecule type" value="Genomic_DNA"/>
</dbReference>
<proteinExistence type="predicted"/>
<organism evidence="4 5">
    <name type="scientific">Carnobacterium iners</name>
    <dbReference type="NCBI Taxonomy" id="1073423"/>
    <lineage>
        <taxon>Bacteria</taxon>
        <taxon>Bacillati</taxon>
        <taxon>Bacillota</taxon>
        <taxon>Bacilli</taxon>
        <taxon>Lactobacillales</taxon>
        <taxon>Carnobacteriaceae</taxon>
        <taxon>Carnobacterium</taxon>
    </lineage>
</organism>
<reference evidence="4 5" key="1">
    <citation type="submission" date="2017-04" db="EMBL/GenBank/DDBJ databases">
        <authorList>
            <person name="Afonso C.L."/>
            <person name="Miller P.J."/>
            <person name="Scott M.A."/>
            <person name="Spackman E."/>
            <person name="Goraichik I."/>
            <person name="Dimitrov K.M."/>
            <person name="Suarez D.L."/>
            <person name="Swayne D.E."/>
        </authorList>
    </citation>
    <scope>NUCLEOTIDE SEQUENCE [LARGE SCALE GENOMIC DNA]</scope>
    <source>
        <strain evidence="4 5">LMG26642</strain>
    </source>
</reference>
<evidence type="ECO:0000313" key="4">
    <source>
        <dbReference type="EMBL" id="SMH32563.1"/>
    </source>
</evidence>
<dbReference type="STRING" id="1073423.SAMN04488700_1422"/>